<dbReference type="EMBL" id="FNQS01000007">
    <property type="protein sequence ID" value="SEA70776.1"/>
    <property type="molecule type" value="Genomic_DNA"/>
</dbReference>
<keyword evidence="16" id="KW-1185">Reference proteome</keyword>
<evidence type="ECO:0000256" key="8">
    <source>
        <dbReference type="ARBA" id="ARBA00023136"/>
    </source>
</evidence>
<protein>
    <submittedName>
        <fullName evidence="15">Outer membrane usher protein</fullName>
    </submittedName>
</protein>
<dbReference type="SUPFAM" id="SSF141729">
    <property type="entry name" value="FimD N-terminal domain-like"/>
    <property type="match status" value="1"/>
</dbReference>
<keyword evidence="8 10" id="KW-0472">Membrane</keyword>
<feature type="domain" description="PapC N-terminal" evidence="14">
    <location>
        <begin position="36"/>
        <end position="182"/>
    </location>
</feature>
<evidence type="ECO:0000256" key="2">
    <source>
        <dbReference type="ARBA" id="ARBA00008064"/>
    </source>
</evidence>
<evidence type="ECO:0000256" key="5">
    <source>
        <dbReference type="ARBA" id="ARBA00022558"/>
    </source>
</evidence>
<evidence type="ECO:0000256" key="3">
    <source>
        <dbReference type="ARBA" id="ARBA00022448"/>
    </source>
</evidence>
<dbReference type="Pfam" id="PF13954">
    <property type="entry name" value="PapC_N"/>
    <property type="match status" value="1"/>
</dbReference>
<evidence type="ECO:0000256" key="11">
    <source>
        <dbReference type="SAM" id="MobiDB-lite"/>
    </source>
</evidence>
<accession>A0A1H4DE53</accession>
<dbReference type="Gene3D" id="2.60.40.3110">
    <property type="match status" value="1"/>
</dbReference>
<dbReference type="Proteomes" id="UP000187280">
    <property type="component" value="Unassembled WGS sequence"/>
</dbReference>
<keyword evidence="5 10" id="KW-1029">Fimbrium biogenesis</keyword>
<dbReference type="InterPro" id="IPR018030">
    <property type="entry name" value="Fimbrial_membr_usher_CS"/>
</dbReference>
<comment type="similarity">
    <text evidence="2 10">Belongs to the fimbrial export usher family.</text>
</comment>
<dbReference type="Pfam" id="PF00577">
    <property type="entry name" value="Usher"/>
    <property type="match status" value="1"/>
</dbReference>
<dbReference type="Gene3D" id="2.60.40.2610">
    <property type="entry name" value="Outer membrane usher protein FimD, plug domain"/>
    <property type="match status" value="1"/>
</dbReference>
<dbReference type="Gene3D" id="2.60.40.2070">
    <property type="match status" value="1"/>
</dbReference>
<dbReference type="InterPro" id="IPR042186">
    <property type="entry name" value="FimD_plug_dom"/>
</dbReference>
<dbReference type="PANTHER" id="PTHR30451">
    <property type="entry name" value="OUTER MEMBRANE USHER PROTEIN"/>
    <property type="match status" value="1"/>
</dbReference>
<dbReference type="GO" id="GO:0009297">
    <property type="term" value="P:pilus assembly"/>
    <property type="evidence" value="ECO:0007669"/>
    <property type="project" value="InterPro"/>
</dbReference>
<feature type="compositionally biased region" description="Polar residues" evidence="11">
    <location>
        <begin position="580"/>
        <end position="597"/>
    </location>
</feature>
<dbReference type="STRING" id="71657.SAMN02982996_02266"/>
<dbReference type="InterPro" id="IPR037224">
    <property type="entry name" value="PapC_N_sf"/>
</dbReference>
<dbReference type="PANTHER" id="PTHR30451:SF21">
    <property type="entry name" value="FIMBRIAL USHER DOMAIN-CONTAINING PROTEIN YDET-RELATED"/>
    <property type="match status" value="1"/>
</dbReference>
<keyword evidence="3 10" id="KW-0813">Transport</keyword>
<dbReference type="Gene3D" id="3.10.20.410">
    <property type="match status" value="1"/>
</dbReference>
<feature type="signal peptide" evidence="12">
    <location>
        <begin position="1"/>
        <end position="33"/>
    </location>
</feature>
<dbReference type="GO" id="GO:0015473">
    <property type="term" value="F:fimbrial usher porin activity"/>
    <property type="evidence" value="ECO:0007669"/>
    <property type="project" value="InterPro"/>
</dbReference>
<feature type="chain" id="PRO_5010561042" evidence="12">
    <location>
        <begin position="34"/>
        <end position="847"/>
    </location>
</feature>
<feature type="region of interest" description="Disordered" evidence="11">
    <location>
        <begin position="580"/>
        <end position="606"/>
    </location>
</feature>
<keyword evidence="4" id="KW-1134">Transmembrane beta strand</keyword>
<evidence type="ECO:0000256" key="10">
    <source>
        <dbReference type="RuleBase" id="RU003884"/>
    </source>
</evidence>
<dbReference type="GO" id="GO:0009279">
    <property type="term" value="C:cell outer membrane"/>
    <property type="evidence" value="ECO:0007669"/>
    <property type="project" value="UniProtKB-SubCell"/>
</dbReference>
<evidence type="ECO:0000313" key="16">
    <source>
        <dbReference type="Proteomes" id="UP000187280"/>
    </source>
</evidence>
<evidence type="ECO:0000256" key="4">
    <source>
        <dbReference type="ARBA" id="ARBA00022452"/>
    </source>
</evidence>
<evidence type="ECO:0000256" key="1">
    <source>
        <dbReference type="ARBA" id="ARBA00004571"/>
    </source>
</evidence>
<name>A0A1H4DE53_9GAMM</name>
<dbReference type="InterPro" id="IPR000015">
    <property type="entry name" value="Fimb_usher"/>
</dbReference>
<organism evidence="15 16">
    <name type="scientific">Lonsdalea quercina</name>
    <dbReference type="NCBI Taxonomy" id="71657"/>
    <lineage>
        <taxon>Bacteria</taxon>
        <taxon>Pseudomonadati</taxon>
        <taxon>Pseudomonadota</taxon>
        <taxon>Gammaproteobacteria</taxon>
        <taxon>Enterobacterales</taxon>
        <taxon>Pectobacteriaceae</taxon>
        <taxon>Lonsdalea</taxon>
    </lineage>
</organism>
<evidence type="ECO:0000259" key="14">
    <source>
        <dbReference type="Pfam" id="PF13954"/>
    </source>
</evidence>
<feature type="domain" description="PapC-like C-terminal" evidence="13">
    <location>
        <begin position="772"/>
        <end position="830"/>
    </location>
</feature>
<comment type="subcellular location">
    <subcellularLocation>
        <location evidence="1 10">Cell outer membrane</location>
        <topology evidence="1 10">Multi-pass membrane protein</topology>
    </subcellularLocation>
</comment>
<gene>
    <name evidence="15" type="ORF">SAMN02982996_02266</name>
</gene>
<dbReference type="AlphaFoldDB" id="A0A1H4DE53"/>
<keyword evidence="6 10" id="KW-0812">Transmembrane</keyword>
<dbReference type="PROSITE" id="PS01151">
    <property type="entry name" value="FIMBRIAL_USHER"/>
    <property type="match status" value="1"/>
</dbReference>
<keyword evidence="9 10" id="KW-0998">Cell outer membrane</keyword>
<evidence type="ECO:0000256" key="6">
    <source>
        <dbReference type="ARBA" id="ARBA00022692"/>
    </source>
</evidence>
<keyword evidence="7 12" id="KW-0732">Signal</keyword>
<sequence length="847" mass="92491">MGIQGVIPKYRFCSRVKILVLCGYATASLSAQAEMYFNVNALHLEENQKAQTDLSLLSRTDIQIPGEYDVQVRVNKTRVGEHHLRFVVCDGRRLCPQLTPSLLRELGVKIQVFPAIVAMVADAPIVKLGDYIRGANSDFDFDRRILNLSIPQAALDNRARGDVPPEQWDSGVPMLFASYSATGSEVKNHRNGQQTSTQYLSLRSGANLGEWRVRNYSYYTRTRQGRASWNSMQTWVERDIRSLRARLVTGETSSPGLVFDSFSFRGASLSTQSEMQPDSLRGYAPEIRGVAITNATVEIRQNGNLLYQTFVSPGAFVINDLYATSTSGELVVTIKEEDGEIRTFTQSFASPPISVRKGVVKYSVTAGEYGTRYYNDSSNAVSQRFAQAEILYGLLNSTSVYGGIIVAEHYHSGMLGMGQSLGRLGAVSLDVTHAESTFSDGTIRSGQSLQAKYSKHFDITGTSMTLAGYRYATDGFFSFDEASNYYHSSSLASRYSLKSKAQLTLSQNIGWLGSVSFSAYQSEYWNRGNSKTRSITGSWSKTFDGISVSLNQSQSRIWRTEKTDNITSVSLSLPLGKWLSSSGSSVRMTNSWSRSDQGTSSLTSTLSGTALPGNNLSWSVSQAQSRSSAGSATDSTAISGSYRGGRATAGLGYSNYYGLRETVSWNLRGSVVAHPYGITLSQQLSEGAGYALVRAPAAEGVKIRNRTGLVTDWRGYAVVPSLTAYRDNNVSLDTFTLPDNVDVTDPIVHKVPQKEAMVLADYRTRVGYRVFLTLTHDGKPLPLGASVSAGEAAGMSNEQGQIWLTGMKANGVIKATLAGGRECQAPFRVDQAETRNGIKMVTLECRS</sequence>
<reference evidence="15 16" key="1">
    <citation type="submission" date="2016-10" db="EMBL/GenBank/DDBJ databases">
        <authorList>
            <person name="de Groot N.N."/>
        </authorList>
    </citation>
    <scope>NUCLEOTIDE SEQUENCE [LARGE SCALE GENOMIC DNA]</scope>
    <source>
        <strain evidence="15 16">ATCC 29281</strain>
    </source>
</reference>
<evidence type="ECO:0000259" key="13">
    <source>
        <dbReference type="Pfam" id="PF13953"/>
    </source>
</evidence>
<evidence type="ECO:0000256" key="9">
    <source>
        <dbReference type="ARBA" id="ARBA00023237"/>
    </source>
</evidence>
<dbReference type="InterPro" id="IPR025885">
    <property type="entry name" value="PapC_N"/>
</dbReference>
<evidence type="ECO:0000256" key="7">
    <source>
        <dbReference type="ARBA" id="ARBA00022729"/>
    </source>
</evidence>
<proteinExistence type="inferred from homology"/>
<evidence type="ECO:0000313" key="15">
    <source>
        <dbReference type="EMBL" id="SEA70776.1"/>
    </source>
</evidence>
<evidence type="ECO:0000256" key="12">
    <source>
        <dbReference type="SAM" id="SignalP"/>
    </source>
</evidence>
<dbReference type="Pfam" id="PF13953">
    <property type="entry name" value="PapC_C"/>
    <property type="match status" value="1"/>
</dbReference>
<dbReference type="InterPro" id="IPR025949">
    <property type="entry name" value="PapC-like_C"/>
</dbReference>
<dbReference type="InterPro" id="IPR043142">
    <property type="entry name" value="PapC-like_C_sf"/>
</dbReference>